<dbReference type="SUPFAM" id="SSF51735">
    <property type="entry name" value="NAD(P)-binding Rossmann-fold domains"/>
    <property type="match status" value="1"/>
</dbReference>
<dbReference type="PRINTS" id="PR00080">
    <property type="entry name" value="SDRFAMILY"/>
</dbReference>
<evidence type="ECO:0000256" key="1">
    <source>
        <dbReference type="ARBA" id="ARBA00006484"/>
    </source>
</evidence>
<sequence>MNFDDQFAGRTAFVTGAGSGIGSDIARLLAARGAAVALVSRQEEPLKELAGEIAAAGGKALVLPVDVSDPLAVEHAVAETVGHFGALHLAVNNAGTSGVLHEVPDLPEDEWNRTIGINLSGVFYGMKYQIPAIRAAGGGAIVNISSVFADRGLSARAAYSASKHGMRGLTRTAASEWARHGVRVNELQPGVIPVPRQQGNPDEVAKIAERIPARRLGTGVEVAKAVAFLLSDEASYVTGAHLAVDGGFLI</sequence>
<keyword evidence="4" id="KW-1185">Reference proteome</keyword>
<evidence type="ECO:0000256" key="2">
    <source>
        <dbReference type="ARBA" id="ARBA00023002"/>
    </source>
</evidence>
<dbReference type="PANTHER" id="PTHR42760">
    <property type="entry name" value="SHORT-CHAIN DEHYDROGENASES/REDUCTASES FAMILY MEMBER"/>
    <property type="match status" value="1"/>
</dbReference>
<organism evidence="3 4">
    <name type="scientific">Actinacidiphila glaucinigra</name>
    <dbReference type="NCBI Taxonomy" id="235986"/>
    <lineage>
        <taxon>Bacteria</taxon>
        <taxon>Bacillati</taxon>
        <taxon>Actinomycetota</taxon>
        <taxon>Actinomycetes</taxon>
        <taxon>Kitasatosporales</taxon>
        <taxon>Streptomycetaceae</taxon>
        <taxon>Actinacidiphila</taxon>
    </lineage>
</organism>
<dbReference type="Proteomes" id="UP000198280">
    <property type="component" value="Unassembled WGS sequence"/>
</dbReference>
<dbReference type="PRINTS" id="PR00081">
    <property type="entry name" value="GDHRDH"/>
</dbReference>
<dbReference type="PROSITE" id="PS00061">
    <property type="entry name" value="ADH_SHORT"/>
    <property type="match status" value="1"/>
</dbReference>
<keyword evidence="2" id="KW-0560">Oxidoreductase</keyword>
<gene>
    <name evidence="3" type="ORF">SAMN05216252_113146</name>
</gene>
<name>A0A239JPS7_9ACTN</name>
<dbReference type="GO" id="GO:0016616">
    <property type="term" value="F:oxidoreductase activity, acting on the CH-OH group of donors, NAD or NADP as acceptor"/>
    <property type="evidence" value="ECO:0007669"/>
    <property type="project" value="TreeGrafter"/>
</dbReference>
<evidence type="ECO:0000313" key="4">
    <source>
        <dbReference type="Proteomes" id="UP000198280"/>
    </source>
</evidence>
<dbReference type="Gene3D" id="3.40.50.720">
    <property type="entry name" value="NAD(P)-binding Rossmann-like Domain"/>
    <property type="match status" value="1"/>
</dbReference>
<dbReference type="EMBL" id="FZOF01000013">
    <property type="protein sequence ID" value="SNT07769.1"/>
    <property type="molecule type" value="Genomic_DNA"/>
</dbReference>
<dbReference type="RefSeq" id="WP_089226094.1">
    <property type="nucleotide sequence ID" value="NZ_FZOF01000013.1"/>
</dbReference>
<dbReference type="InterPro" id="IPR002347">
    <property type="entry name" value="SDR_fam"/>
</dbReference>
<dbReference type="PANTHER" id="PTHR42760:SF133">
    <property type="entry name" value="3-OXOACYL-[ACYL-CARRIER-PROTEIN] REDUCTASE"/>
    <property type="match status" value="1"/>
</dbReference>
<dbReference type="InterPro" id="IPR036291">
    <property type="entry name" value="NAD(P)-bd_dom_sf"/>
</dbReference>
<protein>
    <submittedName>
        <fullName evidence="3">NAD(P)-dependent dehydrogenase, short-chain alcohol dehydrogenase family</fullName>
    </submittedName>
</protein>
<dbReference type="InterPro" id="IPR020904">
    <property type="entry name" value="Sc_DH/Rdtase_CS"/>
</dbReference>
<dbReference type="AlphaFoldDB" id="A0A239JPS7"/>
<dbReference type="NCBIfam" id="NF005559">
    <property type="entry name" value="PRK07231.1"/>
    <property type="match status" value="1"/>
</dbReference>
<dbReference type="FunFam" id="3.40.50.720:FF:000084">
    <property type="entry name" value="Short-chain dehydrogenase reductase"/>
    <property type="match status" value="1"/>
</dbReference>
<dbReference type="Pfam" id="PF13561">
    <property type="entry name" value="adh_short_C2"/>
    <property type="match status" value="1"/>
</dbReference>
<evidence type="ECO:0000313" key="3">
    <source>
        <dbReference type="EMBL" id="SNT07769.1"/>
    </source>
</evidence>
<dbReference type="OrthoDB" id="7064009at2"/>
<proteinExistence type="inferred from homology"/>
<comment type="similarity">
    <text evidence="1">Belongs to the short-chain dehydrogenases/reductases (SDR) family.</text>
</comment>
<reference evidence="3 4" key="1">
    <citation type="submission" date="2017-06" db="EMBL/GenBank/DDBJ databases">
        <authorList>
            <person name="Kim H.J."/>
            <person name="Triplett B.A."/>
        </authorList>
    </citation>
    <scope>NUCLEOTIDE SEQUENCE [LARGE SCALE GENOMIC DNA]</scope>
    <source>
        <strain evidence="3 4">CGMCC 4.1858</strain>
    </source>
</reference>
<accession>A0A239JPS7</accession>